<dbReference type="Proteomes" id="UP000243232">
    <property type="component" value="Chromosome I"/>
</dbReference>
<feature type="transmembrane region" description="Helical" evidence="7">
    <location>
        <begin position="21"/>
        <end position="52"/>
    </location>
</feature>
<feature type="transmembrane region" description="Helical" evidence="7">
    <location>
        <begin position="177"/>
        <end position="197"/>
    </location>
</feature>
<feature type="transmembrane region" description="Helical" evidence="7">
    <location>
        <begin position="409"/>
        <end position="427"/>
    </location>
</feature>
<keyword evidence="5 7" id="KW-1133">Transmembrane helix</keyword>
<feature type="domain" description="Phosphatidic acid phosphatase type 2/haloperoxidase" evidence="8">
    <location>
        <begin position="283"/>
        <end position="393"/>
    </location>
</feature>
<feature type="transmembrane region" description="Helical" evidence="7">
    <location>
        <begin position="283"/>
        <end position="304"/>
    </location>
</feature>
<dbReference type="Pfam" id="PF01569">
    <property type="entry name" value="PAP2"/>
    <property type="match status" value="1"/>
</dbReference>
<feature type="transmembrane region" description="Helical" evidence="7">
    <location>
        <begin position="378"/>
        <end position="397"/>
    </location>
</feature>
<dbReference type="InterPro" id="IPR032818">
    <property type="entry name" value="DedA-like"/>
</dbReference>
<dbReference type="InterPro" id="IPR032816">
    <property type="entry name" value="VTT_dom"/>
</dbReference>
<dbReference type="Pfam" id="PF09335">
    <property type="entry name" value="VTT_dom"/>
    <property type="match status" value="1"/>
</dbReference>
<evidence type="ECO:0000256" key="3">
    <source>
        <dbReference type="ARBA" id="ARBA00022475"/>
    </source>
</evidence>
<evidence type="ECO:0000313" key="9">
    <source>
        <dbReference type="EMBL" id="SDT88800.1"/>
    </source>
</evidence>
<dbReference type="InterPro" id="IPR036938">
    <property type="entry name" value="PAP2/HPO_sf"/>
</dbReference>
<evidence type="ECO:0000259" key="8">
    <source>
        <dbReference type="SMART" id="SM00014"/>
    </source>
</evidence>
<keyword evidence="3" id="KW-1003">Cell membrane</keyword>
<sequence>MSDWLGVWALWLEAHPQWLGLAIWLVACTECLAIAGLLMPGTVLLFALAVLAGSGVLTLWQTLLLAFLGGFAGDLLSYLLGRWQHQSIRRLPYLREHPQWLAAAEKYFQRYGVISLLVGRFIGPLRPLLPMVAGMLDMPFVRFVLVSLLASAGWSVAYLLPGWSAGAALRLPLPPGFWLQAAVVFSAIAVLIGLAVQGSLRGMRRISQLAAGLSLLVLCALLLGWPRLAALDHGLLELLQSARSEHLDRWLVLVTGMGDSRVQLVAGALLLALLLCFRQRREAVFAVACLGLTALLVSLLKNLLERPRPQVLLEPLHSFSLPSGHSSASFVFFLVLGVLAGRGQPPRWRITWLLLAGLPAVAIASSRVYLGVHWPTDVLAGGLLAGAVCAACLALVQHRESLPPLPARLWWLLLPLLLLLFTVYGLWHLPAAMALYQR</sequence>
<feature type="transmembrane region" description="Helical" evidence="7">
    <location>
        <begin position="324"/>
        <end position="340"/>
    </location>
</feature>
<comment type="similarity">
    <text evidence="2">Belongs to the DedA family.</text>
</comment>
<dbReference type="OrthoDB" id="9780918at2"/>
<dbReference type="RefSeq" id="WP_090192724.1">
    <property type="nucleotide sequence ID" value="NZ_LT629785.1"/>
</dbReference>
<feature type="transmembrane region" description="Helical" evidence="7">
    <location>
        <begin position="250"/>
        <end position="276"/>
    </location>
</feature>
<dbReference type="GO" id="GO:0005886">
    <property type="term" value="C:plasma membrane"/>
    <property type="evidence" value="ECO:0007669"/>
    <property type="project" value="UniProtKB-SubCell"/>
</dbReference>
<feature type="transmembrane region" description="Helical" evidence="7">
    <location>
        <begin position="140"/>
        <end position="157"/>
    </location>
</feature>
<organism evidence="9 10">
    <name type="scientific">Pseudomonas pohangensis</name>
    <dbReference type="NCBI Taxonomy" id="364197"/>
    <lineage>
        <taxon>Bacteria</taxon>
        <taxon>Pseudomonadati</taxon>
        <taxon>Pseudomonadota</taxon>
        <taxon>Gammaproteobacteria</taxon>
        <taxon>Pseudomonadales</taxon>
        <taxon>Pseudomonadaceae</taxon>
        <taxon>Pseudomonas</taxon>
    </lineage>
</organism>
<dbReference type="Gene3D" id="1.20.144.10">
    <property type="entry name" value="Phosphatidic acid phosphatase type 2/haloperoxidase"/>
    <property type="match status" value="2"/>
</dbReference>
<feature type="transmembrane region" description="Helical" evidence="7">
    <location>
        <begin position="58"/>
        <end position="80"/>
    </location>
</feature>
<dbReference type="PANTHER" id="PTHR30353">
    <property type="entry name" value="INNER MEMBRANE PROTEIN DEDA-RELATED"/>
    <property type="match status" value="1"/>
</dbReference>
<evidence type="ECO:0000256" key="5">
    <source>
        <dbReference type="ARBA" id="ARBA00022989"/>
    </source>
</evidence>
<accession>A0A1H2E0V5</accession>
<dbReference type="AlphaFoldDB" id="A0A1H2E0V5"/>
<dbReference type="InterPro" id="IPR000326">
    <property type="entry name" value="PAP2/HPO"/>
</dbReference>
<dbReference type="SUPFAM" id="SSF48317">
    <property type="entry name" value="Acid phosphatase/Vanadium-dependent haloperoxidase"/>
    <property type="match status" value="1"/>
</dbReference>
<keyword evidence="4 7" id="KW-0812">Transmembrane</keyword>
<dbReference type="STRING" id="364197.SAMN05216296_0273"/>
<evidence type="ECO:0000313" key="10">
    <source>
        <dbReference type="Proteomes" id="UP000243232"/>
    </source>
</evidence>
<dbReference type="EMBL" id="LT629785">
    <property type="protein sequence ID" value="SDT88800.1"/>
    <property type="molecule type" value="Genomic_DNA"/>
</dbReference>
<proteinExistence type="inferred from homology"/>
<keyword evidence="10" id="KW-1185">Reference proteome</keyword>
<dbReference type="SMART" id="SM00014">
    <property type="entry name" value="acidPPc"/>
    <property type="match status" value="1"/>
</dbReference>
<keyword evidence="6 7" id="KW-0472">Membrane</keyword>
<comment type="subcellular location">
    <subcellularLocation>
        <location evidence="1">Cell membrane</location>
        <topology evidence="1">Multi-pass membrane protein</topology>
    </subcellularLocation>
</comment>
<feature type="transmembrane region" description="Helical" evidence="7">
    <location>
        <begin position="352"/>
        <end position="372"/>
    </location>
</feature>
<evidence type="ECO:0000256" key="1">
    <source>
        <dbReference type="ARBA" id="ARBA00004651"/>
    </source>
</evidence>
<evidence type="ECO:0000256" key="6">
    <source>
        <dbReference type="ARBA" id="ARBA00023136"/>
    </source>
</evidence>
<dbReference type="PANTHER" id="PTHR30353:SF15">
    <property type="entry name" value="INNER MEMBRANE PROTEIN YABI"/>
    <property type="match status" value="1"/>
</dbReference>
<protein>
    <submittedName>
        <fullName evidence="9">Undecaprenyl-diphosphatase</fullName>
    </submittedName>
</protein>
<evidence type="ECO:0000256" key="2">
    <source>
        <dbReference type="ARBA" id="ARBA00010792"/>
    </source>
</evidence>
<feature type="transmembrane region" description="Helical" evidence="7">
    <location>
        <begin position="209"/>
        <end position="230"/>
    </location>
</feature>
<name>A0A1H2E0V5_9PSED</name>
<reference evidence="10" key="1">
    <citation type="submission" date="2016-10" db="EMBL/GenBank/DDBJ databases">
        <authorList>
            <person name="Varghese N."/>
            <person name="Submissions S."/>
        </authorList>
    </citation>
    <scope>NUCLEOTIDE SEQUENCE [LARGE SCALE GENOMIC DNA]</scope>
    <source>
        <strain evidence="10">DSM 17875</strain>
    </source>
</reference>
<evidence type="ECO:0000256" key="7">
    <source>
        <dbReference type="SAM" id="Phobius"/>
    </source>
</evidence>
<gene>
    <name evidence="9" type="ORF">SAMN05216296_0273</name>
</gene>
<evidence type="ECO:0000256" key="4">
    <source>
        <dbReference type="ARBA" id="ARBA00022692"/>
    </source>
</evidence>
<dbReference type="CDD" id="cd03392">
    <property type="entry name" value="PAP2_like_2"/>
    <property type="match status" value="1"/>
</dbReference>